<feature type="transmembrane region" description="Helical" evidence="6">
    <location>
        <begin position="130"/>
        <end position="152"/>
    </location>
</feature>
<evidence type="ECO:0000256" key="5">
    <source>
        <dbReference type="ARBA" id="ARBA00023136"/>
    </source>
</evidence>
<dbReference type="PANTHER" id="PTHR43124">
    <property type="entry name" value="PURINE EFFLUX PUMP PBUE"/>
    <property type="match status" value="1"/>
</dbReference>
<accession>A0A269XWK8</accession>
<feature type="transmembrane region" description="Helical" evidence="6">
    <location>
        <begin position="262"/>
        <end position="286"/>
    </location>
</feature>
<keyword evidence="4 6" id="KW-1133">Transmembrane helix</keyword>
<keyword evidence="9" id="KW-1185">Reference proteome</keyword>
<dbReference type="Pfam" id="PF07690">
    <property type="entry name" value="MFS_1"/>
    <property type="match status" value="1"/>
</dbReference>
<dbReference type="InterPro" id="IPR011701">
    <property type="entry name" value="MFS"/>
</dbReference>
<dbReference type="InterPro" id="IPR050189">
    <property type="entry name" value="MFS_Efflux_Transporters"/>
</dbReference>
<feature type="transmembrane region" description="Helical" evidence="6">
    <location>
        <begin position="298"/>
        <end position="322"/>
    </location>
</feature>
<keyword evidence="5 6" id="KW-0472">Membrane</keyword>
<feature type="transmembrane region" description="Helical" evidence="6">
    <location>
        <begin position="60"/>
        <end position="81"/>
    </location>
</feature>
<dbReference type="InterPro" id="IPR036259">
    <property type="entry name" value="MFS_trans_sf"/>
</dbReference>
<dbReference type="PANTHER" id="PTHR43124:SF3">
    <property type="entry name" value="CHLORAMPHENICOL EFFLUX PUMP RV0191"/>
    <property type="match status" value="1"/>
</dbReference>
<evidence type="ECO:0000313" key="9">
    <source>
        <dbReference type="Proteomes" id="UP000216151"/>
    </source>
</evidence>
<evidence type="ECO:0000256" key="4">
    <source>
        <dbReference type="ARBA" id="ARBA00022989"/>
    </source>
</evidence>
<organism evidence="8 9">
    <name type="scientific">Acetobacter fabarum</name>
    <dbReference type="NCBI Taxonomy" id="483199"/>
    <lineage>
        <taxon>Bacteria</taxon>
        <taxon>Pseudomonadati</taxon>
        <taxon>Pseudomonadota</taxon>
        <taxon>Alphaproteobacteria</taxon>
        <taxon>Acetobacterales</taxon>
        <taxon>Acetobacteraceae</taxon>
        <taxon>Acetobacter</taxon>
    </lineage>
</organism>
<protein>
    <recommendedName>
        <fullName evidence="7">Major facilitator superfamily (MFS) profile domain-containing protein</fullName>
    </recommendedName>
</protein>
<evidence type="ECO:0000259" key="7">
    <source>
        <dbReference type="PROSITE" id="PS50850"/>
    </source>
</evidence>
<keyword evidence="3 6" id="KW-0812">Transmembrane</keyword>
<name>A0A269XWK8_9PROT</name>
<dbReference type="InterPro" id="IPR020846">
    <property type="entry name" value="MFS_dom"/>
</dbReference>
<evidence type="ECO:0000256" key="2">
    <source>
        <dbReference type="ARBA" id="ARBA00022475"/>
    </source>
</evidence>
<dbReference type="AlphaFoldDB" id="A0A269XWK8"/>
<gene>
    <name evidence="8" type="ORF">B8X00_10185</name>
</gene>
<feature type="transmembrane region" description="Helical" evidence="6">
    <location>
        <begin position="93"/>
        <end position="118"/>
    </location>
</feature>
<dbReference type="OrthoDB" id="9773957at2"/>
<feature type="domain" description="Major facilitator superfamily (MFS) profile" evidence="7">
    <location>
        <begin position="59"/>
        <end position="450"/>
    </location>
</feature>
<dbReference type="PROSITE" id="PS50850">
    <property type="entry name" value="MFS"/>
    <property type="match status" value="1"/>
</dbReference>
<feature type="transmembrane region" description="Helical" evidence="6">
    <location>
        <begin position="396"/>
        <end position="418"/>
    </location>
</feature>
<reference evidence="8 9" key="1">
    <citation type="submission" date="2017-04" db="EMBL/GenBank/DDBJ databases">
        <title>Kefir bacterial isolates.</title>
        <authorList>
            <person name="Kim Y."/>
            <person name="Blasche S."/>
            <person name="Patil K.R."/>
        </authorList>
    </citation>
    <scope>NUCLEOTIDE SEQUENCE [LARGE SCALE GENOMIC DNA]</scope>
    <source>
        <strain evidence="8 9">KR</strain>
    </source>
</reference>
<feature type="transmembrane region" description="Helical" evidence="6">
    <location>
        <begin position="187"/>
        <end position="207"/>
    </location>
</feature>
<dbReference type="EMBL" id="NCXK01000015">
    <property type="protein sequence ID" value="PAK77610.1"/>
    <property type="molecule type" value="Genomic_DNA"/>
</dbReference>
<feature type="transmembrane region" description="Helical" evidence="6">
    <location>
        <begin position="363"/>
        <end position="384"/>
    </location>
</feature>
<comment type="caution">
    <text evidence="8">The sequence shown here is derived from an EMBL/GenBank/DDBJ whole genome shotgun (WGS) entry which is preliminary data.</text>
</comment>
<dbReference type="SUPFAM" id="SSF103473">
    <property type="entry name" value="MFS general substrate transporter"/>
    <property type="match status" value="1"/>
</dbReference>
<keyword evidence="2" id="KW-1003">Cell membrane</keyword>
<comment type="subcellular location">
    <subcellularLocation>
        <location evidence="1">Cell membrane</location>
        <topology evidence="1">Multi-pass membrane protein</topology>
    </subcellularLocation>
</comment>
<feature type="transmembrane region" description="Helical" evidence="6">
    <location>
        <begin position="424"/>
        <end position="447"/>
    </location>
</feature>
<evidence type="ECO:0000313" key="8">
    <source>
        <dbReference type="EMBL" id="PAK77610.1"/>
    </source>
</evidence>
<evidence type="ECO:0000256" key="3">
    <source>
        <dbReference type="ARBA" id="ARBA00022692"/>
    </source>
</evidence>
<feature type="transmembrane region" description="Helical" evidence="6">
    <location>
        <begin position="334"/>
        <end position="357"/>
    </location>
</feature>
<dbReference type="GO" id="GO:0005886">
    <property type="term" value="C:plasma membrane"/>
    <property type="evidence" value="ECO:0007669"/>
    <property type="project" value="UniProtKB-SubCell"/>
</dbReference>
<proteinExistence type="predicted"/>
<dbReference type="Gene3D" id="1.20.1250.20">
    <property type="entry name" value="MFS general substrate transporter like domains"/>
    <property type="match status" value="2"/>
</dbReference>
<evidence type="ECO:0000256" key="1">
    <source>
        <dbReference type="ARBA" id="ARBA00004651"/>
    </source>
</evidence>
<dbReference type="Proteomes" id="UP000216151">
    <property type="component" value="Unassembled WGS sequence"/>
</dbReference>
<evidence type="ECO:0000256" key="6">
    <source>
        <dbReference type="SAM" id="Phobius"/>
    </source>
</evidence>
<dbReference type="GO" id="GO:0022857">
    <property type="term" value="F:transmembrane transporter activity"/>
    <property type="evidence" value="ECO:0007669"/>
    <property type="project" value="InterPro"/>
</dbReference>
<sequence length="456" mass="48123">MPRPLRSEPPKMLRFSNRRTLNRYEDTAMSSTATTLSSVTPHVTNQPAVTGTALSRHPALVLLLATGTVCAMDNMVLSGLLTPIKADLHLSDAAFGSVSSASTLAGILGAPLFAVLAARFSRRSVLVGSIVLWSLASAGSALSTGLATLVLWRTLTSFGMAAYQGIVPGWLADLYNRKERNFVFSLFMLRNKLGSALAFGVGGWIAAHSNWHQAFFLTGLPGLVLGFLLLFVPEPVPGQSDGHVPAVENKISWKQQFSVFRIVPYTTHLIALSLFFSGTITAQMWLPAFLHRVHGLDNLHATGFAFSALMLTLPAGPVGGWLTGRYLAGRTGAIAASLAVSALLASVLFTIGFTASSLRVCEVFSLLAIASFGATAGSLTTLLVETVPPALRTISGSFGAMVAGGASGLFAPWLLGLISDHAGLAQAILIGPAFYAASSIFWIWLAVHAKNDSKKD</sequence>
<feature type="transmembrane region" description="Helical" evidence="6">
    <location>
        <begin position="213"/>
        <end position="232"/>
    </location>
</feature>